<dbReference type="SUPFAM" id="SSF52540">
    <property type="entry name" value="P-loop containing nucleoside triphosphate hydrolases"/>
    <property type="match status" value="1"/>
</dbReference>
<feature type="domain" description="Alphavirus-like MT" evidence="11">
    <location>
        <begin position="64"/>
        <end position="260"/>
    </location>
</feature>
<dbReference type="Gene3D" id="2.60.120.590">
    <property type="entry name" value="Alpha-ketoglutarate-dependent dioxygenase AlkB-like"/>
    <property type="match status" value="1"/>
</dbReference>
<feature type="domain" description="Fe2OG dioxygenase" evidence="8">
    <location>
        <begin position="915"/>
        <end position="1004"/>
    </location>
</feature>
<feature type="domain" description="OTU" evidence="7">
    <location>
        <begin position="724"/>
        <end position="835"/>
    </location>
</feature>
<sequence length="1671" mass="192207">MALMSNKTAIESILGNFEKKHVDAIYNAAAQTLIAHSDFRNKHFAYALNSYQKRIASKLGIELYPNGYMPHSHPLSKIFENHLLFDVLPSVVNTSKLIMCSIKESKVLIFKNRITGRAQKQSELASTDALISPVSFVNRLVSSKDVSRYTEEADAFFSLLNPKGELFSNNFIKSLSGREAVFFHDEVHHWSKKQMFSFLKRTRVKRFIFTIVYPPEILKKFANSQNPKVYDFQVHKGKLFFFPDGVRTEAYEQQLNLHWLFSASHLKSGDHTWTVTRHKSIYAHHLFEITAGDLITDSKIFFSDYNSIDMSKLFLDRFRSYDVFPISIEHLYKVYSYLLCLKKPDLESGLAKLRQIIGDDVEIKEFLFFEQFCKRLIKRQTSWGLFGYSFMEKITDMALSKMPNVIARMFPQWKDKNTFEFLFSLGTLQVEVERHVCYEHVLEEWGFEVVVADENAYLDPLSIFALNENFNEERVDDGYLDRVRLPFWNMRDYDVKRGRANKYDLLCHNFSLERDLENKPNGPHKMLQIEWYGIKCFEPDVFISNSIYEFTMLELLIGKKINPSKYSFKKQANVLEFCLKQVCKDGYEVYSMDLWLEELLQIEGHDEKEVGCELKGDKEVGDSSETIAHVEEEPNGISPFVLDIDALMVSNCDSAFDCDYSTLEPNGAEQLAETSRGVGVVDCLEENMSLGQSSTCAELKGISTSFEIDYHDIFNAHDCNMTHGDLIRTPSDGNCFFHAFAHTFECENFKDLRASFADWLLVFNHGKYADQSAKVRPEGVWMEAEWIYLFCIFREVSLVVHDISDEIEKVFIIHKGFTEGHIAKRGDHFLGIETYSTVSLFPSILLKDCPAGFDQRLTSFKMNPTDFNCFKFRGRLAAFLTNVDADYGHNGMMYPFNSWVPSLDAILEICGMGNDFNCALINFYEAGSSLGYHRDNEKVYNDDPILTVGLQGEGLFRIEYKNDAHEFQMVAGSFFLMPKGFQKKSRHSVVCETSRVSITFRKHVRRMDGTPIAVREDKYQNMCLINAISTGMNRSSREIISRLKTTNGPAWGRFLSEGNGGSIEDCQMAAEALSITIELMVDGKCFILGSGGLRIAMLLSDNHFSNVKIGASVPKTFVSHMARKGSFDVTRGLREELASKVFSGYNELQFIARFDHARVLTNSFLNFTTGISLSRTLDNGEKYFNHILLQDCASDLGFDVIAICGFAGSGKSRVLQNWLHGRKKSNFCVVSPRANLANDWSYKLELEPSEWRKVMTFEKFIKSEKSKLDLIVIDELTLFPNGYLDLLIFELMQVNQHCTVVLLFDPLQARYHSKLDESILTFEHDVDRLISGVDLKYIYSTYRMSPFFNRFCDVPCLNDEPRDASQRIWFFDDVYSISSQADDRNEHCDVLLVESDLEKKAFSSVIEVMTFGESQGLTFDHVCILLSESSASSNEYRWMVALTRARKRVSLCCTFLGGIDEFKIKKKGGLIISLLENEIITFESLNLMLKCNLIKDIKKNGCHDEVDREERLSGDPFLKPFIFLGQRIAQESCAIADCEPDEPRCQTHLFITEPNFGLCYNFDFIKEKEQREYREDMLVTNQFCDSYEKTYIRGKRETAGPLRFKAIYPKHSADDDMTFWMAVKKRLVFREEEENYQRLQKAHLIGGLLYQNFKKKWGCHSALTKGCLRKV</sequence>
<keyword evidence="1" id="KW-0808">Transferase</keyword>
<dbReference type="GO" id="GO:0008174">
    <property type="term" value="F:mRNA methyltransferase activity"/>
    <property type="evidence" value="ECO:0007669"/>
    <property type="project" value="UniProtKB-UniRule"/>
</dbReference>
<evidence type="ECO:0000259" key="9">
    <source>
        <dbReference type="PROSITE" id="PS51492"/>
    </source>
</evidence>
<keyword evidence="2" id="KW-0547">Nucleotide-binding</keyword>
<dbReference type="Pfam" id="PF01660">
    <property type="entry name" value="Vmethyltransf"/>
    <property type="match status" value="1"/>
</dbReference>
<keyword evidence="5" id="KW-0067">ATP-binding</keyword>
<evidence type="ECO:0000256" key="3">
    <source>
        <dbReference type="ARBA" id="ARBA00022801"/>
    </source>
</evidence>
<comment type="catalytic activity">
    <reaction evidence="6">
        <text>ATP + H2O = ADP + phosphate + H(+)</text>
        <dbReference type="Rhea" id="RHEA:13065"/>
        <dbReference type="ChEBI" id="CHEBI:15377"/>
        <dbReference type="ChEBI" id="CHEBI:15378"/>
        <dbReference type="ChEBI" id="CHEBI:30616"/>
        <dbReference type="ChEBI" id="CHEBI:43474"/>
        <dbReference type="ChEBI" id="CHEBI:456216"/>
        <dbReference type="EC" id="3.6.4.13"/>
    </reaction>
</comment>
<dbReference type="GO" id="GO:0005524">
    <property type="term" value="F:ATP binding"/>
    <property type="evidence" value="ECO:0007669"/>
    <property type="project" value="UniProtKB-KW"/>
</dbReference>
<evidence type="ECO:0000256" key="2">
    <source>
        <dbReference type="ARBA" id="ARBA00022741"/>
    </source>
</evidence>
<dbReference type="InterPro" id="IPR027351">
    <property type="entry name" value="(+)RNA_virus_helicase_core_dom"/>
</dbReference>
<keyword evidence="3" id="KW-0378">Hydrolase</keyword>
<dbReference type="InterPro" id="IPR002588">
    <property type="entry name" value="Alphavirus-like_MT_dom"/>
</dbReference>
<dbReference type="GO" id="GO:0016556">
    <property type="term" value="P:mRNA modification"/>
    <property type="evidence" value="ECO:0007669"/>
    <property type="project" value="InterPro"/>
</dbReference>
<organism evidence="12">
    <name type="scientific">Humulus lupulus citrivirus 1</name>
    <dbReference type="NCBI Taxonomy" id="2794430"/>
    <lineage>
        <taxon>Viruses</taxon>
        <taxon>Riboviria</taxon>
        <taxon>Orthornavirae</taxon>
        <taxon>Kitrinoviricota</taxon>
        <taxon>Alsuviricetes</taxon>
        <taxon>Tymovirales</taxon>
        <taxon>Betaflexiviridae</taxon>
        <taxon>Trivirinae</taxon>
        <taxon>Citrivirus</taxon>
    </lineage>
</organism>
<evidence type="ECO:0000256" key="4">
    <source>
        <dbReference type="ARBA" id="ARBA00022806"/>
    </source>
</evidence>
<dbReference type="GO" id="GO:0003723">
    <property type="term" value="F:RNA binding"/>
    <property type="evidence" value="ECO:0007669"/>
    <property type="project" value="InterPro"/>
</dbReference>
<dbReference type="InterPro" id="IPR003323">
    <property type="entry name" value="OTU_dom"/>
</dbReference>
<dbReference type="PROSITE" id="PS51743">
    <property type="entry name" value="ALPHAVIRUS_MT"/>
    <property type="match status" value="1"/>
</dbReference>
<keyword evidence="4" id="KW-0347">Helicase</keyword>
<name>A0A7T5QZG4_9VIRU</name>
<dbReference type="PROSITE" id="PS50802">
    <property type="entry name" value="OTU"/>
    <property type="match status" value="1"/>
</dbReference>
<feature type="domain" description="Peptidase C23" evidence="9">
    <location>
        <begin position="1019"/>
        <end position="1108"/>
    </location>
</feature>
<dbReference type="GO" id="GO:0006396">
    <property type="term" value="P:RNA processing"/>
    <property type="evidence" value="ECO:0007669"/>
    <property type="project" value="InterPro"/>
</dbReference>
<dbReference type="InterPro" id="IPR037151">
    <property type="entry name" value="AlkB-like_sf"/>
</dbReference>
<dbReference type="GO" id="GO:0016817">
    <property type="term" value="F:hydrolase activity, acting on acid anhydrides"/>
    <property type="evidence" value="ECO:0007669"/>
    <property type="project" value="InterPro"/>
</dbReference>
<evidence type="ECO:0000259" key="7">
    <source>
        <dbReference type="PROSITE" id="PS50802"/>
    </source>
</evidence>
<dbReference type="Pfam" id="PF01443">
    <property type="entry name" value="Viral_helicase1"/>
    <property type="match status" value="1"/>
</dbReference>
<evidence type="ECO:0000256" key="6">
    <source>
        <dbReference type="ARBA" id="ARBA00047984"/>
    </source>
</evidence>
<evidence type="ECO:0000259" key="8">
    <source>
        <dbReference type="PROSITE" id="PS51471"/>
    </source>
</evidence>
<dbReference type="PROSITE" id="PS51492">
    <property type="entry name" value="PEPTIDASE_C23"/>
    <property type="match status" value="1"/>
</dbReference>
<dbReference type="CDD" id="cd18809">
    <property type="entry name" value="SF1_C_RecD"/>
    <property type="match status" value="1"/>
</dbReference>
<feature type="domain" description="(+)RNA virus helicase C-terminal" evidence="10">
    <location>
        <begin position="1162"/>
        <end position="1486"/>
    </location>
</feature>
<dbReference type="InterPro" id="IPR044861">
    <property type="entry name" value="IPNS-like_FE2OG_OXY"/>
</dbReference>
<evidence type="ECO:0000256" key="1">
    <source>
        <dbReference type="ARBA" id="ARBA00022679"/>
    </source>
</evidence>
<evidence type="ECO:0000259" key="10">
    <source>
        <dbReference type="PROSITE" id="PS51657"/>
    </source>
</evidence>
<accession>A0A7T5QZG4</accession>
<evidence type="ECO:0000256" key="5">
    <source>
        <dbReference type="ARBA" id="ARBA00022840"/>
    </source>
</evidence>
<dbReference type="GO" id="GO:0003724">
    <property type="term" value="F:RNA helicase activity"/>
    <property type="evidence" value="ECO:0007669"/>
    <property type="project" value="UniProtKB-EC"/>
</dbReference>
<evidence type="ECO:0000259" key="11">
    <source>
        <dbReference type="PROSITE" id="PS51743"/>
    </source>
</evidence>
<dbReference type="InterPro" id="IPR008041">
    <property type="entry name" value="Peptidase_C23"/>
</dbReference>
<dbReference type="GO" id="GO:0003968">
    <property type="term" value="F:RNA-directed RNA polymerase activity"/>
    <property type="evidence" value="ECO:0007669"/>
    <property type="project" value="InterPro"/>
</dbReference>
<dbReference type="SUPFAM" id="SSF51197">
    <property type="entry name" value="Clavaminate synthase-like"/>
    <property type="match status" value="1"/>
</dbReference>
<dbReference type="PROSITE" id="PS51657">
    <property type="entry name" value="PSRV_HELICASE"/>
    <property type="match status" value="1"/>
</dbReference>
<dbReference type="Pfam" id="PF05379">
    <property type="entry name" value="Peptidase_C23"/>
    <property type="match status" value="1"/>
</dbReference>
<dbReference type="EMBL" id="MW328761">
    <property type="protein sequence ID" value="QQG34680.1"/>
    <property type="molecule type" value="Genomic_RNA"/>
</dbReference>
<dbReference type="InterPro" id="IPR005123">
    <property type="entry name" value="Oxoglu/Fe-dep_dioxygenase_dom"/>
</dbReference>
<reference evidence="12" key="1">
    <citation type="submission" date="2020-11" db="EMBL/GenBank/DDBJ databases">
        <authorList>
            <person name="Bejerman N."/>
        </authorList>
    </citation>
    <scope>NUCLEOTIDE SEQUENCE</scope>
    <source>
        <strain evidence="12">Humu</strain>
    </source>
</reference>
<dbReference type="Pfam" id="PF03171">
    <property type="entry name" value="2OG-FeII_Oxy"/>
    <property type="match status" value="1"/>
</dbReference>
<protein>
    <submittedName>
        <fullName evidence="12">RdRp</fullName>
    </submittedName>
</protein>
<dbReference type="Gene3D" id="3.40.50.300">
    <property type="entry name" value="P-loop containing nucleotide triphosphate hydrolases"/>
    <property type="match status" value="2"/>
</dbReference>
<proteinExistence type="predicted"/>
<dbReference type="PROSITE" id="PS51471">
    <property type="entry name" value="FE2OG_OXY"/>
    <property type="match status" value="1"/>
</dbReference>
<dbReference type="InterPro" id="IPR027417">
    <property type="entry name" value="P-loop_NTPase"/>
</dbReference>
<evidence type="ECO:0000313" key="12">
    <source>
        <dbReference type="EMBL" id="QQG34680.1"/>
    </source>
</evidence>